<protein>
    <recommendedName>
        <fullName evidence="2">Stress-response A/B barrel domain-containing protein</fullName>
    </recommendedName>
</protein>
<evidence type="ECO:0000313" key="3">
    <source>
        <dbReference type="EMBL" id="KOS36093.1"/>
    </source>
</evidence>
<dbReference type="SMART" id="SM00886">
    <property type="entry name" value="Dabb"/>
    <property type="match status" value="1"/>
</dbReference>
<dbReference type="STRING" id="229535.A0A0M9W9K6"/>
<dbReference type="PROSITE" id="PS51502">
    <property type="entry name" value="S_R_A_B_BARREL"/>
    <property type="match status" value="1"/>
</dbReference>
<keyword evidence="4" id="KW-1185">Reference proteome</keyword>
<dbReference type="AlphaFoldDB" id="A0A0M9W9K6"/>
<dbReference type="Proteomes" id="UP000037696">
    <property type="component" value="Unassembled WGS sequence"/>
</dbReference>
<comment type="caution">
    <text evidence="3">The sequence shown here is derived from an EMBL/GenBank/DDBJ whole genome shotgun (WGS) entry which is preliminary data.</text>
</comment>
<accession>A0A0M9W9K6</accession>
<dbReference type="SUPFAM" id="SSF54909">
    <property type="entry name" value="Dimeric alpha+beta barrel"/>
    <property type="match status" value="1"/>
</dbReference>
<dbReference type="EMBL" id="LHQQ01000865">
    <property type="protein sequence ID" value="KOS36093.1"/>
    <property type="molecule type" value="Genomic_DNA"/>
</dbReference>
<evidence type="ECO:0000259" key="2">
    <source>
        <dbReference type="PROSITE" id="PS51502"/>
    </source>
</evidence>
<dbReference type="Gene3D" id="3.30.70.100">
    <property type="match status" value="1"/>
</dbReference>
<proteinExistence type="predicted"/>
<evidence type="ECO:0000313" key="4">
    <source>
        <dbReference type="Proteomes" id="UP000037696"/>
    </source>
</evidence>
<feature type="domain" description="Stress-response A/B barrel" evidence="2">
    <location>
        <begin position="41"/>
        <end position="136"/>
    </location>
</feature>
<comment type="subunit">
    <text evidence="1">Homodimer.</text>
</comment>
<dbReference type="InterPro" id="IPR044662">
    <property type="entry name" value="HS1/DABB1-like"/>
</dbReference>
<dbReference type="PANTHER" id="PTHR33178:SF10">
    <property type="entry name" value="STRESS-RESPONSE A_B BARREL DOMAIN-CONTAINING PROTEIN"/>
    <property type="match status" value="1"/>
</dbReference>
<evidence type="ECO:0000256" key="1">
    <source>
        <dbReference type="ARBA" id="ARBA00011738"/>
    </source>
</evidence>
<sequence>MGLKSWTNSAHCGGLLDTITDLNLGNLHLSLFVKSQAKMPVYHIVLFRLKPGVTPAQITTWKEICHGMVGKIPGLLSLQSGTPLPISLPFAQGFDMGLVAVLETAEHIATYAVHPAHMEVNKMRAELCDDILAYDLEF</sequence>
<dbReference type="InterPro" id="IPR011008">
    <property type="entry name" value="Dimeric_a/b-barrel"/>
</dbReference>
<name>A0A0M9W9K6_9EURO</name>
<organism evidence="3 4">
    <name type="scientific">Penicillium nordicum</name>
    <dbReference type="NCBI Taxonomy" id="229535"/>
    <lineage>
        <taxon>Eukaryota</taxon>
        <taxon>Fungi</taxon>
        <taxon>Dikarya</taxon>
        <taxon>Ascomycota</taxon>
        <taxon>Pezizomycotina</taxon>
        <taxon>Eurotiomycetes</taxon>
        <taxon>Eurotiomycetidae</taxon>
        <taxon>Eurotiales</taxon>
        <taxon>Aspergillaceae</taxon>
        <taxon>Penicillium</taxon>
    </lineage>
</organism>
<dbReference type="InterPro" id="IPR013097">
    <property type="entry name" value="Dabb"/>
</dbReference>
<dbReference type="Pfam" id="PF07876">
    <property type="entry name" value="Dabb"/>
    <property type="match status" value="1"/>
</dbReference>
<dbReference type="OrthoDB" id="42919at2759"/>
<gene>
    <name evidence="3" type="ORF">ACN38_g13216</name>
</gene>
<reference evidence="3 4" key="1">
    <citation type="submission" date="2015-08" db="EMBL/GenBank/DDBJ databases">
        <title>Genome sequencing of Penicillium nordicum.</title>
        <authorList>
            <person name="Nguyen H.D."/>
            <person name="Seifert K.A."/>
        </authorList>
    </citation>
    <scope>NUCLEOTIDE SEQUENCE [LARGE SCALE GENOMIC DNA]</scope>
    <source>
        <strain evidence="3 4">DAOMC 185683</strain>
    </source>
</reference>
<dbReference type="PANTHER" id="PTHR33178">
    <property type="match status" value="1"/>
</dbReference>